<dbReference type="InterPro" id="IPR000477">
    <property type="entry name" value="RT_dom"/>
</dbReference>
<sequence>MDATMCHKDQDGNAYYWHAYSGLRQGDPLSPYLFTLVAEVISSLFRRQQRLGRLTGYAPHPSIEGLTHSAITTHVLYADDLVVVTIAVLMQCVEIRNVLQEAYWLTGLEVSWTKSSVHFSPTVPPRFKRWMCRILHIRTANSSWRYLGIQIFGKLSGKQKIEEIEGKISAKMQLWRV</sequence>
<evidence type="ECO:0000259" key="1">
    <source>
        <dbReference type="PROSITE" id="PS50878"/>
    </source>
</evidence>
<keyword evidence="3" id="KW-1185">Reference proteome</keyword>
<dbReference type="Proteomes" id="UP001180020">
    <property type="component" value="Unassembled WGS sequence"/>
</dbReference>
<proteinExistence type="predicted"/>
<evidence type="ECO:0000313" key="3">
    <source>
        <dbReference type="Proteomes" id="UP001180020"/>
    </source>
</evidence>
<dbReference type="Pfam" id="PF00078">
    <property type="entry name" value="RVT_1"/>
    <property type="match status" value="1"/>
</dbReference>
<dbReference type="InterPro" id="IPR043502">
    <property type="entry name" value="DNA/RNA_pol_sf"/>
</dbReference>
<feature type="domain" description="Reverse transcriptase" evidence="1">
    <location>
        <begin position="1"/>
        <end position="151"/>
    </location>
</feature>
<comment type="caution">
    <text evidence="2">The sequence shown here is derived from an EMBL/GenBank/DDBJ whole genome shotgun (WGS) entry which is preliminary data.</text>
</comment>
<organism evidence="2 3">
    <name type="scientific">Acorus calamus</name>
    <name type="common">Sweet flag</name>
    <dbReference type="NCBI Taxonomy" id="4465"/>
    <lineage>
        <taxon>Eukaryota</taxon>
        <taxon>Viridiplantae</taxon>
        <taxon>Streptophyta</taxon>
        <taxon>Embryophyta</taxon>
        <taxon>Tracheophyta</taxon>
        <taxon>Spermatophyta</taxon>
        <taxon>Magnoliopsida</taxon>
        <taxon>Liliopsida</taxon>
        <taxon>Acoraceae</taxon>
        <taxon>Acorus</taxon>
    </lineage>
</organism>
<protein>
    <recommendedName>
        <fullName evidence="1">Reverse transcriptase domain-containing protein</fullName>
    </recommendedName>
</protein>
<reference evidence="2" key="1">
    <citation type="journal article" date="2023" name="Nat. Commun.">
        <title>Diploid and tetraploid genomes of Acorus and the evolution of monocots.</title>
        <authorList>
            <person name="Ma L."/>
            <person name="Liu K.W."/>
            <person name="Li Z."/>
            <person name="Hsiao Y.Y."/>
            <person name="Qi Y."/>
            <person name="Fu T."/>
            <person name="Tang G.D."/>
            <person name="Zhang D."/>
            <person name="Sun W.H."/>
            <person name="Liu D.K."/>
            <person name="Li Y."/>
            <person name="Chen G.Z."/>
            <person name="Liu X.D."/>
            <person name="Liao X.Y."/>
            <person name="Jiang Y.T."/>
            <person name="Yu X."/>
            <person name="Hao Y."/>
            <person name="Huang J."/>
            <person name="Zhao X.W."/>
            <person name="Ke S."/>
            <person name="Chen Y.Y."/>
            <person name="Wu W.L."/>
            <person name="Hsu J.L."/>
            <person name="Lin Y.F."/>
            <person name="Huang M.D."/>
            <person name="Li C.Y."/>
            <person name="Huang L."/>
            <person name="Wang Z.W."/>
            <person name="Zhao X."/>
            <person name="Zhong W.Y."/>
            <person name="Peng D.H."/>
            <person name="Ahmad S."/>
            <person name="Lan S."/>
            <person name="Zhang J.S."/>
            <person name="Tsai W.C."/>
            <person name="Van de Peer Y."/>
            <person name="Liu Z.J."/>
        </authorList>
    </citation>
    <scope>NUCLEOTIDE SEQUENCE</scope>
    <source>
        <strain evidence="2">CP</strain>
    </source>
</reference>
<name>A0AAV9EHF5_ACOCL</name>
<reference evidence="2" key="2">
    <citation type="submission" date="2023-06" db="EMBL/GenBank/DDBJ databases">
        <authorList>
            <person name="Ma L."/>
            <person name="Liu K.-W."/>
            <person name="Li Z."/>
            <person name="Hsiao Y.-Y."/>
            <person name="Qi Y."/>
            <person name="Fu T."/>
            <person name="Tang G."/>
            <person name="Zhang D."/>
            <person name="Sun W.-H."/>
            <person name="Liu D.-K."/>
            <person name="Li Y."/>
            <person name="Chen G.-Z."/>
            <person name="Liu X.-D."/>
            <person name="Liao X.-Y."/>
            <person name="Jiang Y.-T."/>
            <person name="Yu X."/>
            <person name="Hao Y."/>
            <person name="Huang J."/>
            <person name="Zhao X.-W."/>
            <person name="Ke S."/>
            <person name="Chen Y.-Y."/>
            <person name="Wu W.-L."/>
            <person name="Hsu J.-L."/>
            <person name="Lin Y.-F."/>
            <person name="Huang M.-D."/>
            <person name="Li C.-Y."/>
            <person name="Huang L."/>
            <person name="Wang Z.-W."/>
            <person name="Zhao X."/>
            <person name="Zhong W.-Y."/>
            <person name="Peng D.-H."/>
            <person name="Ahmad S."/>
            <person name="Lan S."/>
            <person name="Zhang J.-S."/>
            <person name="Tsai W.-C."/>
            <person name="Van De Peer Y."/>
            <person name="Liu Z.-J."/>
        </authorList>
    </citation>
    <scope>NUCLEOTIDE SEQUENCE</scope>
    <source>
        <strain evidence="2">CP</strain>
        <tissue evidence="2">Leaves</tissue>
    </source>
</reference>
<dbReference type="SUPFAM" id="SSF56672">
    <property type="entry name" value="DNA/RNA polymerases"/>
    <property type="match status" value="1"/>
</dbReference>
<dbReference type="AlphaFoldDB" id="A0AAV9EHF5"/>
<evidence type="ECO:0000313" key="2">
    <source>
        <dbReference type="EMBL" id="KAK1312228.1"/>
    </source>
</evidence>
<accession>A0AAV9EHF5</accession>
<gene>
    <name evidence="2" type="ORF">QJS10_CPA07g00580</name>
</gene>
<dbReference type="PROSITE" id="PS50878">
    <property type="entry name" value="RT_POL"/>
    <property type="match status" value="1"/>
</dbReference>
<dbReference type="EMBL" id="JAUJYO010000007">
    <property type="protein sequence ID" value="KAK1312228.1"/>
    <property type="molecule type" value="Genomic_DNA"/>
</dbReference>